<feature type="signal peptide" evidence="1">
    <location>
        <begin position="1"/>
        <end position="23"/>
    </location>
</feature>
<feature type="chain" id="PRO_5002665132" description="Neutral/alkaline non-lysosomal ceramidase N-terminal domain-containing protein" evidence="1">
    <location>
        <begin position="24"/>
        <end position="472"/>
    </location>
</feature>
<dbReference type="EMBL" id="AANZ01000034">
    <property type="protein sequence ID" value="EAQ77392.1"/>
    <property type="molecule type" value="Genomic_DNA"/>
</dbReference>
<gene>
    <name evidence="2" type="ORF">DSM3645_04485</name>
</gene>
<keyword evidence="1" id="KW-0732">Signal</keyword>
<reference evidence="2 3" key="1">
    <citation type="submission" date="2006-02" db="EMBL/GenBank/DDBJ databases">
        <authorList>
            <person name="Amann R."/>
            <person name="Ferriera S."/>
            <person name="Johnson J."/>
            <person name="Kravitz S."/>
            <person name="Halpern A."/>
            <person name="Remington K."/>
            <person name="Beeson K."/>
            <person name="Tran B."/>
            <person name="Rogers Y.-H."/>
            <person name="Friedman R."/>
            <person name="Venter J.C."/>
        </authorList>
    </citation>
    <scope>NUCLEOTIDE SEQUENCE [LARGE SCALE GENOMIC DNA]</scope>
    <source>
        <strain evidence="2 3">DSM 3645</strain>
    </source>
</reference>
<dbReference type="Proteomes" id="UP000004358">
    <property type="component" value="Unassembled WGS sequence"/>
</dbReference>
<evidence type="ECO:0008006" key="4">
    <source>
        <dbReference type="Google" id="ProtNLM"/>
    </source>
</evidence>
<accession>A4A1E3</accession>
<evidence type="ECO:0000313" key="2">
    <source>
        <dbReference type="EMBL" id="EAQ77392.1"/>
    </source>
</evidence>
<proteinExistence type="predicted"/>
<dbReference type="STRING" id="314230.DSM3645_04485"/>
<dbReference type="HOGENOM" id="CLU_554192_0_0_0"/>
<name>A4A1E3_9BACT</name>
<evidence type="ECO:0000313" key="3">
    <source>
        <dbReference type="Proteomes" id="UP000004358"/>
    </source>
</evidence>
<evidence type="ECO:0000256" key="1">
    <source>
        <dbReference type="SAM" id="SignalP"/>
    </source>
</evidence>
<dbReference type="AlphaFoldDB" id="A4A1E3"/>
<sequence>MKSPLRLLLLIVIGCCSVSKVSAEELRLATFEVDASPRIGAPLAYDPTKEVTWPLSCRGVVLLGADKPIVLCTVDWIGVANDSNRLFRQKLAAAVGTTSDRVAVHTLHQHDAPRCDLGAAALLAKYDAEKQHYDVPFLRDVIDRAANAAAESIKQTNPVSSISIAAAEVHDVASNRRMLNEEGKVVITRYTACADPKIRSLPVGVIDPMLRLVAFYDGEKPLAVITTYATHPQSYYRTGGANPDFPGMARDQRQKETGVFHLHFNGAGGNIGAGKFNDGSHANRQVLADRVADSMRRAWESPTKQPISASDVAWKSVGVQLPAAAHLDGEALAATVADDKTPAALRVHAADKLSYFNSLQAGEKLNIGCLSIADTRILFLPGELFVEYQLAAQHMRPDKNVLMAAYGDYGPFYIGTRVAYWQGGYETSERATNVSLDVEQVLTTAMATLLDVPNTKVRPNDFTDTSGPGLPK</sequence>
<comment type="caution">
    <text evidence="2">The sequence shown here is derived from an EMBL/GenBank/DDBJ whole genome shotgun (WGS) entry which is preliminary data.</text>
</comment>
<protein>
    <recommendedName>
        <fullName evidence="4">Neutral/alkaline non-lysosomal ceramidase N-terminal domain-containing protein</fullName>
    </recommendedName>
</protein>
<organism evidence="2 3">
    <name type="scientific">Blastopirellula marina DSM 3645</name>
    <dbReference type="NCBI Taxonomy" id="314230"/>
    <lineage>
        <taxon>Bacteria</taxon>
        <taxon>Pseudomonadati</taxon>
        <taxon>Planctomycetota</taxon>
        <taxon>Planctomycetia</taxon>
        <taxon>Pirellulales</taxon>
        <taxon>Pirellulaceae</taxon>
        <taxon>Blastopirellula</taxon>
    </lineage>
</organism>
<dbReference type="eggNOG" id="COG2133">
    <property type="taxonomic scope" value="Bacteria"/>
</dbReference>